<sequence>MKKLRVPSVGSIWKRIQNGNRDSRVLFFSTEAKSLVSLFPSPSQTGDNLYHRIMGAEKQKLSIAPIMDEWVKEGRPIELQILRDIIKRLRKNRFSKYALQIFEWIDESKNLQLSPGDIAIRLDLIGKTYGLDVAEKYFHNIPMNLRTNKVYGALLNCYVHFKNVEKAEDALQKMRDEFGYDQCLAFTLLMNLYSKLGKFDKLHLLAQQVEEMGVIVDKYFQYTRLNAYATARDVTGMESLVK</sequence>
<dbReference type="GO" id="GO:0005739">
    <property type="term" value="C:mitochondrion"/>
    <property type="evidence" value="ECO:0007669"/>
    <property type="project" value="TreeGrafter"/>
</dbReference>
<dbReference type="NCBIfam" id="TIGR00756">
    <property type="entry name" value="PPR"/>
    <property type="match status" value="1"/>
</dbReference>
<comment type="caution">
    <text evidence="3">The sequence shown here is derived from an EMBL/GenBank/DDBJ whole genome shotgun (WGS) entry which is preliminary data.</text>
</comment>
<comment type="similarity">
    <text evidence="1">Belongs to the PPR family. P subfamily.</text>
</comment>
<name>A0AAV0D6J5_9ASTE</name>
<evidence type="ECO:0000313" key="4">
    <source>
        <dbReference type="Proteomes" id="UP001152523"/>
    </source>
</evidence>
<dbReference type="PANTHER" id="PTHR45717">
    <property type="entry name" value="OS12G0527900 PROTEIN"/>
    <property type="match status" value="1"/>
</dbReference>
<keyword evidence="4" id="KW-1185">Reference proteome</keyword>
<proteinExistence type="inferred from homology"/>
<dbReference type="InterPro" id="IPR011990">
    <property type="entry name" value="TPR-like_helical_dom_sf"/>
</dbReference>
<evidence type="ECO:0000256" key="1">
    <source>
        <dbReference type="ARBA" id="ARBA00007626"/>
    </source>
</evidence>
<dbReference type="EMBL" id="CAMAPF010000068">
    <property type="protein sequence ID" value="CAH9091272.1"/>
    <property type="molecule type" value="Genomic_DNA"/>
</dbReference>
<dbReference type="PANTHER" id="PTHR45717:SF10">
    <property type="entry name" value="OS10G0501000 PROTEIN"/>
    <property type="match status" value="1"/>
</dbReference>
<accession>A0AAV0D6J5</accession>
<reference evidence="3" key="1">
    <citation type="submission" date="2022-07" db="EMBL/GenBank/DDBJ databases">
        <authorList>
            <person name="Macas J."/>
            <person name="Novak P."/>
            <person name="Neumann P."/>
        </authorList>
    </citation>
    <scope>NUCLEOTIDE SEQUENCE</scope>
</reference>
<dbReference type="Pfam" id="PF01535">
    <property type="entry name" value="PPR"/>
    <property type="match status" value="2"/>
</dbReference>
<evidence type="ECO:0008006" key="5">
    <source>
        <dbReference type="Google" id="ProtNLM"/>
    </source>
</evidence>
<dbReference type="AlphaFoldDB" id="A0AAV0D6J5"/>
<protein>
    <recommendedName>
        <fullName evidence="5">Pentatricopeptide repeat-containing protein</fullName>
    </recommendedName>
</protein>
<dbReference type="GO" id="GO:0003729">
    <property type="term" value="F:mRNA binding"/>
    <property type="evidence" value="ECO:0007669"/>
    <property type="project" value="UniProtKB-ARBA"/>
</dbReference>
<evidence type="ECO:0000313" key="3">
    <source>
        <dbReference type="EMBL" id="CAH9091272.1"/>
    </source>
</evidence>
<dbReference type="Proteomes" id="UP001152523">
    <property type="component" value="Unassembled WGS sequence"/>
</dbReference>
<keyword evidence="2" id="KW-0677">Repeat</keyword>
<evidence type="ECO:0000256" key="2">
    <source>
        <dbReference type="ARBA" id="ARBA00022737"/>
    </source>
</evidence>
<gene>
    <name evidence="3" type="ORF">CEPIT_LOCUS11673</name>
</gene>
<dbReference type="InterPro" id="IPR002885">
    <property type="entry name" value="PPR_rpt"/>
</dbReference>
<dbReference type="Gene3D" id="1.25.40.10">
    <property type="entry name" value="Tetratricopeptide repeat domain"/>
    <property type="match status" value="1"/>
</dbReference>
<organism evidence="3 4">
    <name type="scientific">Cuscuta epithymum</name>
    <dbReference type="NCBI Taxonomy" id="186058"/>
    <lineage>
        <taxon>Eukaryota</taxon>
        <taxon>Viridiplantae</taxon>
        <taxon>Streptophyta</taxon>
        <taxon>Embryophyta</taxon>
        <taxon>Tracheophyta</taxon>
        <taxon>Spermatophyta</taxon>
        <taxon>Magnoliopsida</taxon>
        <taxon>eudicotyledons</taxon>
        <taxon>Gunneridae</taxon>
        <taxon>Pentapetalae</taxon>
        <taxon>asterids</taxon>
        <taxon>lamiids</taxon>
        <taxon>Solanales</taxon>
        <taxon>Convolvulaceae</taxon>
        <taxon>Cuscuteae</taxon>
        <taxon>Cuscuta</taxon>
        <taxon>Cuscuta subgen. Cuscuta</taxon>
    </lineage>
</organism>